<name>A0A1L9SM85_9EURO</name>
<evidence type="ECO:0000313" key="2">
    <source>
        <dbReference type="EMBL" id="OJJ48211.1"/>
    </source>
</evidence>
<accession>A0A1L9SM85</accession>
<dbReference type="OrthoDB" id="186626at2759"/>
<feature type="transmembrane region" description="Helical" evidence="1">
    <location>
        <begin position="12"/>
        <end position="34"/>
    </location>
</feature>
<keyword evidence="1" id="KW-0472">Membrane</keyword>
<dbReference type="GeneID" id="34615498"/>
<keyword evidence="1" id="KW-0812">Transmembrane</keyword>
<dbReference type="AlphaFoldDB" id="A0A1L9SM85"/>
<reference evidence="3" key="1">
    <citation type="journal article" date="2017" name="Genome Biol.">
        <title>Comparative genomics reveals high biological diversity and specific adaptations in the industrially and medically important fungal genus Aspergillus.</title>
        <authorList>
            <person name="de Vries R.P."/>
            <person name="Riley R."/>
            <person name="Wiebenga A."/>
            <person name="Aguilar-Osorio G."/>
            <person name="Amillis S."/>
            <person name="Uchima C.A."/>
            <person name="Anderluh G."/>
            <person name="Asadollahi M."/>
            <person name="Askin M."/>
            <person name="Barry K."/>
            <person name="Battaglia E."/>
            <person name="Bayram O."/>
            <person name="Benocci T."/>
            <person name="Braus-Stromeyer S.A."/>
            <person name="Caldana C."/>
            <person name="Canovas D."/>
            <person name="Cerqueira G.C."/>
            <person name="Chen F."/>
            <person name="Chen W."/>
            <person name="Choi C."/>
            <person name="Clum A."/>
            <person name="Dos Santos R.A."/>
            <person name="Damasio A.R."/>
            <person name="Diallinas G."/>
            <person name="Emri T."/>
            <person name="Fekete E."/>
            <person name="Flipphi M."/>
            <person name="Freyberg S."/>
            <person name="Gallo A."/>
            <person name="Gournas C."/>
            <person name="Habgood R."/>
            <person name="Hainaut M."/>
            <person name="Harispe M.L."/>
            <person name="Henrissat B."/>
            <person name="Hilden K.S."/>
            <person name="Hope R."/>
            <person name="Hossain A."/>
            <person name="Karabika E."/>
            <person name="Karaffa L."/>
            <person name="Karanyi Z."/>
            <person name="Krasevec N."/>
            <person name="Kuo A."/>
            <person name="Kusch H."/>
            <person name="LaButti K."/>
            <person name="Lagendijk E.L."/>
            <person name="Lapidus A."/>
            <person name="Levasseur A."/>
            <person name="Lindquist E."/>
            <person name="Lipzen A."/>
            <person name="Logrieco A.F."/>
            <person name="MacCabe A."/>
            <person name="Maekelae M.R."/>
            <person name="Malavazi I."/>
            <person name="Melin P."/>
            <person name="Meyer V."/>
            <person name="Mielnichuk N."/>
            <person name="Miskei M."/>
            <person name="Molnar A.P."/>
            <person name="Mule G."/>
            <person name="Ngan C.Y."/>
            <person name="Orejas M."/>
            <person name="Orosz E."/>
            <person name="Ouedraogo J.P."/>
            <person name="Overkamp K.M."/>
            <person name="Park H.-S."/>
            <person name="Perrone G."/>
            <person name="Piumi F."/>
            <person name="Punt P.J."/>
            <person name="Ram A.F."/>
            <person name="Ramon A."/>
            <person name="Rauscher S."/>
            <person name="Record E."/>
            <person name="Riano-Pachon D.M."/>
            <person name="Robert V."/>
            <person name="Roehrig J."/>
            <person name="Ruller R."/>
            <person name="Salamov A."/>
            <person name="Salih N.S."/>
            <person name="Samson R.A."/>
            <person name="Sandor E."/>
            <person name="Sanguinetti M."/>
            <person name="Schuetze T."/>
            <person name="Sepcic K."/>
            <person name="Shelest E."/>
            <person name="Sherlock G."/>
            <person name="Sophianopoulou V."/>
            <person name="Squina F.M."/>
            <person name="Sun H."/>
            <person name="Susca A."/>
            <person name="Todd R.B."/>
            <person name="Tsang A."/>
            <person name="Unkles S.E."/>
            <person name="van de Wiele N."/>
            <person name="van Rossen-Uffink D."/>
            <person name="Oliveira J.V."/>
            <person name="Vesth T.C."/>
            <person name="Visser J."/>
            <person name="Yu J.-H."/>
            <person name="Zhou M."/>
            <person name="Andersen M.R."/>
            <person name="Archer D.B."/>
            <person name="Baker S.E."/>
            <person name="Benoit I."/>
            <person name="Brakhage A.A."/>
            <person name="Braus G.H."/>
            <person name="Fischer R."/>
            <person name="Frisvad J.C."/>
            <person name="Goldman G.H."/>
            <person name="Houbraken J."/>
            <person name="Oakley B."/>
            <person name="Pocsi I."/>
            <person name="Scazzocchio C."/>
            <person name="Seiboth B."/>
            <person name="vanKuyk P.A."/>
            <person name="Wortman J."/>
            <person name="Dyer P.S."/>
            <person name="Grigoriev I.V."/>
        </authorList>
    </citation>
    <scope>NUCLEOTIDE SEQUENCE [LARGE SCALE GENOMIC DNA]</scope>
    <source>
        <strain evidence="3">CBS 506.65</strain>
    </source>
</reference>
<keyword evidence="1" id="KW-1133">Transmembrane helix</keyword>
<dbReference type="VEuPathDB" id="FungiDB:ASPZODRAFT_61974"/>
<dbReference type="EMBL" id="KV878339">
    <property type="protein sequence ID" value="OJJ48211.1"/>
    <property type="molecule type" value="Genomic_DNA"/>
</dbReference>
<protein>
    <submittedName>
        <fullName evidence="2">Uncharacterized protein</fullName>
    </submittedName>
</protein>
<evidence type="ECO:0000256" key="1">
    <source>
        <dbReference type="SAM" id="Phobius"/>
    </source>
</evidence>
<sequence length="484" mass="53713">MASGTQPLTHFLRVAVAFALLPIDTFILVVSYTLSHLTTLEQHPTDQRDTQVYSKTVLVTGIDTPQGLAVSRACHRQGHRVVGVDVDDRDTVYNPLLCVRSGGSLSCSVAAFYRIPRTLYVSSLLDIVHREKADLWIPCSERVTVLEDAVAKQVLESRTTCKAVHLDAELTDRLANAESLAQFLVDKDLPVVERHRVQSRDSIHKILHRSPTKAYRIRKLAPVLESSSSTSSNRRDILLPKRTLSQTYSEVSEIQISKDAPWVLQQQTRLGEFWADTLLVRGHVEAIKVRPGRKTTEDMSWGASRLDESLASAIYRVVEAFASKGGTRMTGHLSLQLMVDEEFEANSVRHSVHIAGCTQGAGAVTSLLRDPSCALAGGYLALLQLKEKSSVRSEERAGPARIISLTPRAAQQGLLARTRVTLSQRVPGASGLFTLGDALADETTLFLFWEHPLFLAGDPMPWWWDVHVSRPAQEVWNMCRRSVK</sequence>
<dbReference type="RefSeq" id="XP_022582721.1">
    <property type="nucleotide sequence ID" value="XM_022729034.1"/>
</dbReference>
<keyword evidence="3" id="KW-1185">Reference proteome</keyword>
<gene>
    <name evidence="2" type="ORF">ASPZODRAFT_61974</name>
</gene>
<dbReference type="Gene3D" id="3.40.50.20">
    <property type="match status" value="1"/>
</dbReference>
<proteinExistence type="predicted"/>
<evidence type="ECO:0000313" key="3">
    <source>
        <dbReference type="Proteomes" id="UP000184188"/>
    </source>
</evidence>
<organism evidence="2 3">
    <name type="scientific">Penicilliopsis zonata CBS 506.65</name>
    <dbReference type="NCBI Taxonomy" id="1073090"/>
    <lineage>
        <taxon>Eukaryota</taxon>
        <taxon>Fungi</taxon>
        <taxon>Dikarya</taxon>
        <taxon>Ascomycota</taxon>
        <taxon>Pezizomycotina</taxon>
        <taxon>Eurotiomycetes</taxon>
        <taxon>Eurotiomycetidae</taxon>
        <taxon>Eurotiales</taxon>
        <taxon>Aspergillaceae</taxon>
        <taxon>Penicilliopsis</taxon>
    </lineage>
</organism>
<dbReference type="Proteomes" id="UP000184188">
    <property type="component" value="Unassembled WGS sequence"/>
</dbReference>